<dbReference type="Proteomes" id="UP001218188">
    <property type="component" value="Unassembled WGS sequence"/>
</dbReference>
<dbReference type="AlphaFoldDB" id="A0AAD6RYC0"/>
<evidence type="ECO:0000259" key="2">
    <source>
        <dbReference type="PROSITE" id="PS50137"/>
    </source>
</evidence>
<dbReference type="EMBL" id="JARJCM010000459">
    <property type="protein sequence ID" value="KAJ7016841.1"/>
    <property type="molecule type" value="Genomic_DNA"/>
</dbReference>
<evidence type="ECO:0000313" key="4">
    <source>
        <dbReference type="Proteomes" id="UP001218188"/>
    </source>
</evidence>
<evidence type="ECO:0000313" key="3">
    <source>
        <dbReference type="EMBL" id="KAJ7016841.1"/>
    </source>
</evidence>
<dbReference type="GO" id="GO:0003723">
    <property type="term" value="F:RNA binding"/>
    <property type="evidence" value="ECO:0007669"/>
    <property type="project" value="UniProtKB-UniRule"/>
</dbReference>
<feature type="domain" description="DRBM" evidence="2">
    <location>
        <begin position="53"/>
        <end position="82"/>
    </location>
</feature>
<evidence type="ECO:0000256" key="1">
    <source>
        <dbReference type="PROSITE-ProRule" id="PRU00266"/>
    </source>
</evidence>
<proteinExistence type="predicted"/>
<name>A0AAD6RYC0_9AGAR</name>
<sequence>MPNAEGTVALNNCDSRRFIVAHLYFDAASTDLQSKSQLAALSWQDSTSGPKIFGEVRGTGIGTLKRAARDAAANQALKSLTEETKTILTSLQLHHDVGGNLRAVAGYSVNGERWTFMRPSRSLPHLRIPHPQYPVVGRFRDGMPPKFGTTAAKFQPVILISPTKSRVAPLLDFGNVGTRFHLTLKNPGPKWT</sequence>
<keyword evidence="1" id="KW-0694">RNA-binding</keyword>
<accession>A0AAD6RYC0</accession>
<organism evidence="3 4">
    <name type="scientific">Mycena alexandri</name>
    <dbReference type="NCBI Taxonomy" id="1745969"/>
    <lineage>
        <taxon>Eukaryota</taxon>
        <taxon>Fungi</taxon>
        <taxon>Dikarya</taxon>
        <taxon>Basidiomycota</taxon>
        <taxon>Agaricomycotina</taxon>
        <taxon>Agaricomycetes</taxon>
        <taxon>Agaricomycetidae</taxon>
        <taxon>Agaricales</taxon>
        <taxon>Marasmiineae</taxon>
        <taxon>Mycenaceae</taxon>
        <taxon>Mycena</taxon>
    </lineage>
</organism>
<gene>
    <name evidence="3" type="ORF">C8F04DRAFT_1201461</name>
</gene>
<reference evidence="3" key="1">
    <citation type="submission" date="2023-03" db="EMBL/GenBank/DDBJ databases">
        <title>Massive genome expansion in bonnet fungi (Mycena s.s.) driven by repeated elements and novel gene families across ecological guilds.</title>
        <authorList>
            <consortium name="Lawrence Berkeley National Laboratory"/>
            <person name="Harder C.B."/>
            <person name="Miyauchi S."/>
            <person name="Viragh M."/>
            <person name="Kuo A."/>
            <person name="Thoen E."/>
            <person name="Andreopoulos B."/>
            <person name="Lu D."/>
            <person name="Skrede I."/>
            <person name="Drula E."/>
            <person name="Henrissat B."/>
            <person name="Morin E."/>
            <person name="Kohler A."/>
            <person name="Barry K."/>
            <person name="LaButti K."/>
            <person name="Morin E."/>
            <person name="Salamov A."/>
            <person name="Lipzen A."/>
            <person name="Mereny Z."/>
            <person name="Hegedus B."/>
            <person name="Baldrian P."/>
            <person name="Stursova M."/>
            <person name="Weitz H."/>
            <person name="Taylor A."/>
            <person name="Grigoriev I.V."/>
            <person name="Nagy L.G."/>
            <person name="Martin F."/>
            <person name="Kauserud H."/>
        </authorList>
    </citation>
    <scope>NUCLEOTIDE SEQUENCE</scope>
    <source>
        <strain evidence="3">CBHHK200</strain>
    </source>
</reference>
<dbReference type="InterPro" id="IPR014720">
    <property type="entry name" value="dsRBD_dom"/>
</dbReference>
<keyword evidence="4" id="KW-1185">Reference proteome</keyword>
<protein>
    <recommendedName>
        <fullName evidence="2">DRBM domain-containing protein</fullName>
    </recommendedName>
</protein>
<comment type="caution">
    <text evidence="3">The sequence shown here is derived from an EMBL/GenBank/DDBJ whole genome shotgun (WGS) entry which is preliminary data.</text>
</comment>
<dbReference type="PROSITE" id="PS50137">
    <property type="entry name" value="DS_RBD"/>
    <property type="match status" value="1"/>
</dbReference>